<evidence type="ECO:0000313" key="1">
    <source>
        <dbReference type="EMBL" id="AWH87136.1"/>
    </source>
</evidence>
<reference evidence="1 2" key="1">
    <citation type="journal article" date="2019" name="Int. J. Syst. Evol. Microbiol.">
        <title>Limnobaculum parvum gen. nov., sp. nov., isolated from a freshwater lake.</title>
        <authorList>
            <person name="Baek C."/>
            <person name="Shin S.K."/>
            <person name="Yi H."/>
        </authorList>
    </citation>
    <scope>NUCLEOTIDE SEQUENCE [LARGE SCALE GENOMIC DNA]</scope>
    <source>
        <strain evidence="1 2">HYN0051</strain>
    </source>
</reference>
<dbReference type="KEGG" id="lpv:HYN51_00365"/>
<evidence type="ECO:0000313" key="2">
    <source>
        <dbReference type="Proteomes" id="UP000244908"/>
    </source>
</evidence>
<proteinExistence type="predicted"/>
<organism evidence="1 2">
    <name type="scientific">Limnobaculum parvum</name>
    <dbReference type="NCBI Taxonomy" id="2172103"/>
    <lineage>
        <taxon>Bacteria</taxon>
        <taxon>Pseudomonadati</taxon>
        <taxon>Pseudomonadota</taxon>
        <taxon>Gammaproteobacteria</taxon>
        <taxon>Enterobacterales</taxon>
        <taxon>Budviciaceae</taxon>
        <taxon>Limnobaculum</taxon>
    </lineage>
</organism>
<dbReference type="Proteomes" id="UP000244908">
    <property type="component" value="Chromosome"/>
</dbReference>
<dbReference type="EMBL" id="CP029185">
    <property type="protein sequence ID" value="AWH87136.1"/>
    <property type="molecule type" value="Genomic_DNA"/>
</dbReference>
<gene>
    <name evidence="1" type="ORF">HYN51_00365</name>
</gene>
<accession>A0A2Y9TU16</accession>
<sequence>MRIRDKIINPFMQKLVRNNKNATIPSTVIFFLKMDAIPDNTRVARISRKMIFARMKLGLGRRMISAKLVVGIFL</sequence>
<name>A0A2Y9TU16_9GAMM</name>
<dbReference type="AlphaFoldDB" id="A0A2Y9TU16"/>
<keyword evidence="2" id="KW-1185">Reference proteome</keyword>
<protein>
    <submittedName>
        <fullName evidence="1">Uncharacterized protein</fullName>
    </submittedName>
</protein>